<dbReference type="Proteomes" id="UP001165083">
    <property type="component" value="Unassembled WGS sequence"/>
</dbReference>
<evidence type="ECO:0000313" key="3">
    <source>
        <dbReference type="Proteomes" id="UP001165083"/>
    </source>
</evidence>
<keyword evidence="1" id="KW-0175">Coiled coil</keyword>
<accession>A0A9W6UEL7</accession>
<sequence length="396" mass="44828">MLKCSPVKHDPASLFIAIPTTGQQMESSSTADFLDASLELLDDVEGFDLLLCDEGDADEEVEILKSTRKLRHQRKKNELEYLRKEVMELEKELERLKASSRTQVESDCDKGDIHAASLWERVAKNQRRERMKAEVENVKLRERLEGQLKIAKSLEKLLRKRPADDTTSKDEKIRKLAGLREDEVFGVLSERVNDLHKRADLVMDEAGFTIHKNERNGARVKLNETAQVCVEMVDAKILPFGVHDVAKATWKTLSTKRIELDNGYYSVPEFCVVLRLRRAEALTRMHIVGKRVVEENRVVMVWSTIGQMDGTPFHMHSITLSEYGWTVVENIGENLSSGGVTIVQSCVRMTPELDDVSEKKESVGVLTDLVLGSYGLNMQTLHQGVENNLVHDALGF</sequence>
<organism evidence="2 3">
    <name type="scientific">Phytophthora lilii</name>
    <dbReference type="NCBI Taxonomy" id="2077276"/>
    <lineage>
        <taxon>Eukaryota</taxon>
        <taxon>Sar</taxon>
        <taxon>Stramenopiles</taxon>
        <taxon>Oomycota</taxon>
        <taxon>Peronosporomycetes</taxon>
        <taxon>Peronosporales</taxon>
        <taxon>Peronosporaceae</taxon>
        <taxon>Phytophthora</taxon>
    </lineage>
</organism>
<proteinExistence type="predicted"/>
<evidence type="ECO:0000256" key="1">
    <source>
        <dbReference type="SAM" id="Coils"/>
    </source>
</evidence>
<feature type="coiled-coil region" evidence="1">
    <location>
        <begin position="72"/>
        <end position="143"/>
    </location>
</feature>
<gene>
    <name evidence="2" type="ORF">Plil01_001357300</name>
</gene>
<keyword evidence="3" id="KW-1185">Reference proteome</keyword>
<dbReference type="PANTHER" id="PTHR35796:SF3">
    <property type="entry name" value="BHLH DOMAIN-CONTAINING PROTEIN"/>
    <property type="match status" value="1"/>
</dbReference>
<name>A0A9W6UEL7_9STRA</name>
<reference evidence="2" key="1">
    <citation type="submission" date="2023-04" db="EMBL/GenBank/DDBJ databases">
        <title>Phytophthora lilii NBRC 32176.</title>
        <authorList>
            <person name="Ichikawa N."/>
            <person name="Sato H."/>
            <person name="Tonouchi N."/>
        </authorList>
    </citation>
    <scope>NUCLEOTIDE SEQUENCE</scope>
    <source>
        <strain evidence="2">NBRC 32176</strain>
    </source>
</reference>
<comment type="caution">
    <text evidence="2">The sequence shown here is derived from an EMBL/GenBank/DDBJ whole genome shotgun (WGS) entry which is preliminary data.</text>
</comment>
<evidence type="ECO:0000313" key="2">
    <source>
        <dbReference type="EMBL" id="GMF31737.1"/>
    </source>
</evidence>
<protein>
    <submittedName>
        <fullName evidence="2">Unnamed protein product</fullName>
    </submittedName>
</protein>
<dbReference type="EMBL" id="BSXW01000928">
    <property type="protein sequence ID" value="GMF31737.1"/>
    <property type="molecule type" value="Genomic_DNA"/>
</dbReference>
<dbReference type="AlphaFoldDB" id="A0A9W6UEL7"/>
<dbReference type="PANTHER" id="PTHR35796">
    <property type="entry name" value="HYPOTHETICAL CYTOSOLIC PROTEIN"/>
    <property type="match status" value="1"/>
</dbReference>
<dbReference type="OrthoDB" id="72677at2759"/>